<name>A0A0G0JUM4_9BACT</name>
<reference evidence="3 4" key="1">
    <citation type="journal article" date="2015" name="Nature">
        <title>rRNA introns, odd ribosomes, and small enigmatic genomes across a large radiation of phyla.</title>
        <authorList>
            <person name="Brown C.T."/>
            <person name="Hug L.A."/>
            <person name="Thomas B.C."/>
            <person name="Sharon I."/>
            <person name="Castelle C.J."/>
            <person name="Singh A."/>
            <person name="Wilkins M.J."/>
            <person name="Williams K.H."/>
            <person name="Banfield J.F."/>
        </authorList>
    </citation>
    <scope>NUCLEOTIDE SEQUENCE [LARGE SCALE GENOMIC DNA]</scope>
</reference>
<accession>A0A0G0JUM4</accession>
<sequence>MKKRSLFYEILPNLSHKNALVITGMRQVGKTTLMRQLYEEPLSGSKLWFDLDNPLDQKVFEDIDYNNIYTRLRDLAGGSKERLYVFVDEIQNFPEITKIIKFLIDHYGVKFVVTGSSNYYLKNLFPESLSGRKFLYHLTPLSFREFLYFHDKLSEEEARLNNTISILHPISIFDYKKFAEEYSVFMRFGGFPEVATTSEFITKSQILKNIFASFFEKDLKILSDYADIRELRDLILLLVPRIGSMLDVTKLSIELGVARQKIYSYLEFLQGVFFIRLVPKFSKSIDRSVAGGRRVYFTDTGLLNTLGNVNDSQLFENAVVNQLASYGEISFYNHRHAEEIDIILNKKIALEVKLTGTSNDVKQVNKLASKIGLAQAKVVSYKFADLKDIISPVNF</sequence>
<dbReference type="InterPro" id="IPR027417">
    <property type="entry name" value="P-loop_NTPase"/>
</dbReference>
<evidence type="ECO:0000259" key="1">
    <source>
        <dbReference type="Pfam" id="PF13173"/>
    </source>
</evidence>
<dbReference type="Pfam" id="PF13173">
    <property type="entry name" value="AAA_14"/>
    <property type="match status" value="1"/>
</dbReference>
<protein>
    <submittedName>
        <fullName evidence="3">ATPase</fullName>
    </submittedName>
</protein>
<feature type="domain" description="AAA" evidence="1">
    <location>
        <begin position="17"/>
        <end position="147"/>
    </location>
</feature>
<dbReference type="STRING" id="1619036.US58_C0015G0012"/>
<dbReference type="Proteomes" id="UP000034333">
    <property type="component" value="Unassembled WGS sequence"/>
</dbReference>
<dbReference type="PANTHER" id="PTHR33295:SF8">
    <property type="entry name" value="AAA+ ATPASE DOMAIN-CONTAINING PROTEIN"/>
    <property type="match status" value="1"/>
</dbReference>
<organism evidence="3 4">
    <name type="scientific">Candidatus Magasanikbacteria bacterium GW2011_GWA2_37_8</name>
    <dbReference type="NCBI Taxonomy" id="1619036"/>
    <lineage>
        <taxon>Bacteria</taxon>
        <taxon>Candidatus Magasanikiibacteriota</taxon>
    </lineage>
</organism>
<dbReference type="SUPFAM" id="SSF52540">
    <property type="entry name" value="P-loop containing nucleoside triphosphate hydrolases"/>
    <property type="match status" value="1"/>
</dbReference>
<dbReference type="PANTHER" id="PTHR33295">
    <property type="entry name" value="ATPASE"/>
    <property type="match status" value="1"/>
</dbReference>
<evidence type="ECO:0000259" key="2">
    <source>
        <dbReference type="Pfam" id="PF13635"/>
    </source>
</evidence>
<proteinExistence type="predicted"/>
<dbReference type="InterPro" id="IPR025420">
    <property type="entry name" value="DUF4143"/>
</dbReference>
<dbReference type="EMBL" id="LBTN01000015">
    <property type="protein sequence ID" value="KKQ40619.1"/>
    <property type="molecule type" value="Genomic_DNA"/>
</dbReference>
<comment type="caution">
    <text evidence="3">The sequence shown here is derived from an EMBL/GenBank/DDBJ whole genome shotgun (WGS) entry which is preliminary data.</text>
</comment>
<evidence type="ECO:0000313" key="4">
    <source>
        <dbReference type="Proteomes" id="UP000034333"/>
    </source>
</evidence>
<feature type="domain" description="DUF4143" evidence="2">
    <location>
        <begin position="216"/>
        <end position="354"/>
    </location>
</feature>
<dbReference type="InterPro" id="IPR041682">
    <property type="entry name" value="AAA_14"/>
</dbReference>
<dbReference type="AlphaFoldDB" id="A0A0G0JUM4"/>
<dbReference type="Pfam" id="PF13635">
    <property type="entry name" value="DUF4143"/>
    <property type="match status" value="1"/>
</dbReference>
<dbReference type="Gene3D" id="3.40.50.300">
    <property type="entry name" value="P-loop containing nucleotide triphosphate hydrolases"/>
    <property type="match status" value="1"/>
</dbReference>
<evidence type="ECO:0000313" key="3">
    <source>
        <dbReference type="EMBL" id="KKQ40619.1"/>
    </source>
</evidence>
<gene>
    <name evidence="3" type="ORF">US58_C0015G0012</name>
</gene>